<accession>B4CX71</accession>
<dbReference type="Gene3D" id="3.40.50.10860">
    <property type="entry name" value="Leucine Dehydrogenase, chain A, domain 1"/>
    <property type="match status" value="1"/>
</dbReference>
<dbReference type="InParanoid" id="B4CX71"/>
<gene>
    <name evidence="7" type="ORF">CfE428DRAFT_1162</name>
</gene>
<organism evidence="7 8">
    <name type="scientific">Chthoniobacter flavus Ellin428</name>
    <dbReference type="NCBI Taxonomy" id="497964"/>
    <lineage>
        <taxon>Bacteria</taxon>
        <taxon>Pseudomonadati</taxon>
        <taxon>Verrucomicrobiota</taxon>
        <taxon>Spartobacteria</taxon>
        <taxon>Chthoniobacterales</taxon>
        <taxon>Chthoniobacteraceae</taxon>
        <taxon>Chthoniobacter</taxon>
    </lineage>
</organism>
<dbReference type="SMART" id="SM00839">
    <property type="entry name" value="ELFV_dehydrog"/>
    <property type="match status" value="1"/>
</dbReference>
<dbReference type="SUPFAM" id="SSF53223">
    <property type="entry name" value="Aminoacid dehydrogenase-like, N-terminal domain"/>
    <property type="match status" value="1"/>
</dbReference>
<feature type="binding site" evidence="4">
    <location>
        <begin position="176"/>
        <end position="181"/>
    </location>
    <ligand>
        <name>NAD(+)</name>
        <dbReference type="ChEBI" id="CHEBI:57540"/>
    </ligand>
</feature>
<evidence type="ECO:0000256" key="4">
    <source>
        <dbReference type="PIRSR" id="PIRSR000188-2"/>
    </source>
</evidence>
<dbReference type="InterPro" id="IPR006097">
    <property type="entry name" value="Glu/Leu/Phe/Val/Trp_DH_dimer"/>
</dbReference>
<dbReference type="GO" id="GO:0016639">
    <property type="term" value="F:oxidoreductase activity, acting on the CH-NH2 group of donors, NAD or NADP as acceptor"/>
    <property type="evidence" value="ECO:0007669"/>
    <property type="project" value="InterPro"/>
</dbReference>
<comment type="caution">
    <text evidence="7">The sequence shown here is derived from an EMBL/GenBank/DDBJ whole genome shotgun (WGS) entry which is preliminary data.</text>
</comment>
<dbReference type="InterPro" id="IPR036291">
    <property type="entry name" value="NAD(P)-bd_dom_sf"/>
</dbReference>
<keyword evidence="8" id="KW-1185">Reference proteome</keyword>
<keyword evidence="4" id="KW-0547">Nucleotide-binding</keyword>
<dbReference type="CDD" id="cd01075">
    <property type="entry name" value="NAD_bind_Leu_Phe_Val_DH"/>
    <property type="match status" value="1"/>
</dbReference>
<evidence type="ECO:0000313" key="8">
    <source>
        <dbReference type="Proteomes" id="UP000005824"/>
    </source>
</evidence>
<reference evidence="7 8" key="1">
    <citation type="journal article" date="2011" name="J. Bacteriol.">
        <title>Genome sequence of Chthoniobacter flavus Ellin428, an aerobic heterotrophic soil bacterium.</title>
        <authorList>
            <person name="Kant R."/>
            <person name="van Passel M.W."/>
            <person name="Palva A."/>
            <person name="Lucas S."/>
            <person name="Lapidus A."/>
            <person name="Glavina Del Rio T."/>
            <person name="Dalin E."/>
            <person name="Tice H."/>
            <person name="Bruce D."/>
            <person name="Goodwin L."/>
            <person name="Pitluck S."/>
            <person name="Larimer F.W."/>
            <person name="Land M.L."/>
            <person name="Hauser L."/>
            <person name="Sangwan P."/>
            <person name="de Vos W.M."/>
            <person name="Janssen P.H."/>
            <person name="Smidt H."/>
        </authorList>
    </citation>
    <scope>NUCLEOTIDE SEQUENCE [LARGE SCALE GENOMIC DNA]</scope>
    <source>
        <strain evidence="7 8">Ellin428</strain>
    </source>
</reference>
<dbReference type="STRING" id="497964.CfE428DRAFT_1162"/>
<dbReference type="Gene3D" id="3.40.50.720">
    <property type="entry name" value="NAD(P)-binding Rossmann-like Domain"/>
    <property type="match status" value="1"/>
</dbReference>
<name>B4CX71_9BACT</name>
<sequence length="396" mass="42202">MNVLTQITNADYERIQICRDEATGLHAIVAVHSTKLGPALGGVSMLPCKSEQEALSEVLRQSRRATFRAALAGLPFGGGAAVLIGDCRTQKTPAMLHSFARLVDDLGGKFLVTEGRGIEAADLAIIRGVTPHVASLYGYCDPSSFTAYSVFLGIVAAMKRVTGSEDLFGHRVLVQGVGRVGLPLVRQLCQAGATVYTCDIRDSALRAAVFAGARVVPLSALQSLMVDVYAPCATSAILNPTTIPQLRCSIVAGAADNPLLDEERDGQALHDRGILYVPDIVANAGGLIAISAETKDGYNPELAVRVARNIQQTATDVLSDSSMLGILPHRAAIRRAEMYLETAGAERVTWDRAQLRYPLNMPLPASSSSLESTALPPELLMGKEHLEFLRSQALNS</sequence>
<dbReference type="InterPro" id="IPR016211">
    <property type="entry name" value="Glu/Phe/Leu/Val/Trp_DH_bac/arc"/>
</dbReference>
<dbReference type="InterPro" id="IPR046346">
    <property type="entry name" value="Aminoacid_DH-like_N_sf"/>
</dbReference>
<dbReference type="PANTHER" id="PTHR42722:SF1">
    <property type="entry name" value="VALINE DEHYDROGENASE"/>
    <property type="match status" value="1"/>
</dbReference>
<dbReference type="PRINTS" id="PR00082">
    <property type="entry name" value="GLFDHDRGNASE"/>
</dbReference>
<keyword evidence="3 4" id="KW-0520">NAD</keyword>
<dbReference type="InterPro" id="IPR006096">
    <property type="entry name" value="Glu/Leu/Phe/Val/Trp_DH_C"/>
</dbReference>
<evidence type="ECO:0000256" key="1">
    <source>
        <dbReference type="ARBA" id="ARBA00006382"/>
    </source>
</evidence>
<dbReference type="SUPFAM" id="SSF51735">
    <property type="entry name" value="NAD(P)-binding Rossmann-fold domains"/>
    <property type="match status" value="1"/>
</dbReference>
<dbReference type="PANTHER" id="PTHR42722">
    <property type="entry name" value="LEUCINE DEHYDROGENASE"/>
    <property type="match status" value="1"/>
</dbReference>
<evidence type="ECO:0000256" key="2">
    <source>
        <dbReference type="ARBA" id="ARBA00023002"/>
    </source>
</evidence>
<dbReference type="AlphaFoldDB" id="B4CX71"/>
<dbReference type="GO" id="GO:0000166">
    <property type="term" value="F:nucleotide binding"/>
    <property type="evidence" value="ECO:0007669"/>
    <property type="project" value="UniProtKB-KW"/>
</dbReference>
<protein>
    <submittedName>
        <fullName evidence="7">Glu/Leu/Phe/Val dehydrogenase dimerisation region</fullName>
    </submittedName>
</protein>
<dbReference type="Pfam" id="PF00208">
    <property type="entry name" value="ELFV_dehydrog"/>
    <property type="match status" value="1"/>
</dbReference>
<dbReference type="eggNOG" id="COG0334">
    <property type="taxonomic scope" value="Bacteria"/>
</dbReference>
<keyword evidence="2 5" id="KW-0560">Oxidoreductase</keyword>
<dbReference type="GO" id="GO:0006520">
    <property type="term" value="P:amino acid metabolic process"/>
    <property type="evidence" value="ECO:0007669"/>
    <property type="project" value="InterPro"/>
</dbReference>
<dbReference type="PIRSF" id="PIRSF000188">
    <property type="entry name" value="Phe_leu_dh"/>
    <property type="match status" value="1"/>
</dbReference>
<comment type="similarity">
    <text evidence="1 5">Belongs to the Glu/Leu/Phe/Val dehydrogenases family.</text>
</comment>
<dbReference type="Proteomes" id="UP000005824">
    <property type="component" value="Unassembled WGS sequence"/>
</dbReference>
<evidence type="ECO:0000313" key="7">
    <source>
        <dbReference type="EMBL" id="EDY20869.1"/>
    </source>
</evidence>
<dbReference type="RefSeq" id="WP_006978488.1">
    <property type="nucleotide sequence ID" value="NZ_ABVL01000003.1"/>
</dbReference>
<dbReference type="EMBL" id="ABVL01000003">
    <property type="protein sequence ID" value="EDY20869.1"/>
    <property type="molecule type" value="Genomic_DNA"/>
</dbReference>
<feature type="domain" description="Glutamate/phenylalanine/leucine/valine/L-tryptophan dehydrogenase C-terminal" evidence="6">
    <location>
        <begin position="140"/>
        <end position="348"/>
    </location>
</feature>
<proteinExistence type="inferred from homology"/>
<dbReference type="InterPro" id="IPR006095">
    <property type="entry name" value="Glu/Leu/Phe/Val/Trp_DH"/>
</dbReference>
<dbReference type="Pfam" id="PF02812">
    <property type="entry name" value="ELFV_dehydrog_N"/>
    <property type="match status" value="1"/>
</dbReference>
<evidence type="ECO:0000259" key="6">
    <source>
        <dbReference type="SMART" id="SM00839"/>
    </source>
</evidence>
<evidence type="ECO:0000256" key="3">
    <source>
        <dbReference type="ARBA" id="ARBA00023027"/>
    </source>
</evidence>
<evidence type="ECO:0000256" key="5">
    <source>
        <dbReference type="RuleBase" id="RU004417"/>
    </source>
</evidence>